<dbReference type="CDD" id="cd06464">
    <property type="entry name" value="ACD_sHsps-like"/>
    <property type="match status" value="1"/>
</dbReference>
<dbReference type="InterPro" id="IPR008978">
    <property type="entry name" value="HSP20-like_chaperone"/>
</dbReference>
<evidence type="ECO:0000256" key="2">
    <source>
        <dbReference type="RuleBase" id="RU003616"/>
    </source>
</evidence>
<reference evidence="4 5" key="1">
    <citation type="submission" date="2023-07" db="EMBL/GenBank/DDBJ databases">
        <title>Genomic Encyclopedia of Type Strains, Phase IV (KMG-IV): sequencing the most valuable type-strain genomes for metagenomic binning, comparative biology and taxonomic classification.</title>
        <authorList>
            <person name="Goeker M."/>
        </authorList>
    </citation>
    <scope>NUCLEOTIDE SEQUENCE [LARGE SCALE GENOMIC DNA]</scope>
    <source>
        <strain evidence="4 5">DSM 27594</strain>
    </source>
</reference>
<evidence type="ECO:0000313" key="4">
    <source>
        <dbReference type="EMBL" id="MDQ0200036.1"/>
    </source>
</evidence>
<protein>
    <submittedName>
        <fullName evidence="4">Spore coat protein M/HSP20 family protein</fullName>
    </submittedName>
</protein>
<dbReference type="PROSITE" id="PS01031">
    <property type="entry name" value="SHSP"/>
    <property type="match status" value="1"/>
</dbReference>
<dbReference type="Proteomes" id="UP001224122">
    <property type="component" value="Unassembled WGS sequence"/>
</dbReference>
<comment type="similarity">
    <text evidence="1 2">Belongs to the small heat shock protein (HSP20) family.</text>
</comment>
<dbReference type="EMBL" id="JAUSTW010000005">
    <property type="protein sequence ID" value="MDQ0200036.1"/>
    <property type="molecule type" value="Genomic_DNA"/>
</dbReference>
<organism evidence="4 5">
    <name type="scientific">Neobacillus ginsengisoli</name>
    <dbReference type="NCBI Taxonomy" id="904295"/>
    <lineage>
        <taxon>Bacteria</taxon>
        <taxon>Bacillati</taxon>
        <taxon>Bacillota</taxon>
        <taxon>Bacilli</taxon>
        <taxon>Bacillales</taxon>
        <taxon>Bacillaceae</taxon>
        <taxon>Neobacillus</taxon>
    </lineage>
</organism>
<keyword evidence="4" id="KW-0946">Virion</keyword>
<dbReference type="Pfam" id="PF00011">
    <property type="entry name" value="HSP20"/>
    <property type="match status" value="1"/>
</dbReference>
<keyword evidence="5" id="KW-1185">Reference proteome</keyword>
<dbReference type="Gene3D" id="2.60.40.790">
    <property type="match status" value="1"/>
</dbReference>
<comment type="caution">
    <text evidence="4">The sequence shown here is derived from an EMBL/GenBank/DDBJ whole genome shotgun (WGS) entry which is preliminary data.</text>
</comment>
<evidence type="ECO:0000313" key="5">
    <source>
        <dbReference type="Proteomes" id="UP001224122"/>
    </source>
</evidence>
<keyword evidence="4" id="KW-0167">Capsid protein</keyword>
<name>A0ABT9XX16_9BACI</name>
<gene>
    <name evidence="4" type="ORF">J2S10_003219</name>
</gene>
<feature type="domain" description="SHSP" evidence="3">
    <location>
        <begin position="29"/>
        <end position="129"/>
    </location>
</feature>
<evidence type="ECO:0000256" key="1">
    <source>
        <dbReference type="PROSITE-ProRule" id="PRU00285"/>
    </source>
</evidence>
<dbReference type="SUPFAM" id="SSF49764">
    <property type="entry name" value="HSP20-like chaperones"/>
    <property type="match status" value="1"/>
</dbReference>
<dbReference type="RefSeq" id="WP_307409509.1">
    <property type="nucleotide sequence ID" value="NZ_JAUSTW010000005.1"/>
</dbReference>
<evidence type="ECO:0000259" key="3">
    <source>
        <dbReference type="PROSITE" id="PS01031"/>
    </source>
</evidence>
<proteinExistence type="inferred from homology"/>
<sequence length="129" mass="15332">MKPKKDEQFVDYDQVEIWLKNYFLDPLTSYFDQTQFRIDLYETEKEWIVEAILSEYESSEISVYTEEKRLIISALKHSVSKKQKRIRVIDFPFQINKKKVTAVFTNGILEVQISKTEAVSGKNRYIILP</sequence>
<accession>A0ABT9XX16</accession>
<dbReference type="InterPro" id="IPR002068">
    <property type="entry name" value="A-crystallin/Hsp20_dom"/>
</dbReference>